<gene>
    <name evidence="2" type="ORF">P24_00330</name>
</gene>
<sequence>MKQADWEVLNAYVDGELDAASRADMAGRIAADPAFAATVAEISRLKAGVRAALQPDAVLPAASLRRLDGAINQRRRLNRMRAIAAVAAMLLLVLGGAFFLGERAGNDQVAGWVEEATELHLAWVNGEKDVNFLLDANDTMVNRSGVWTPIPDLHAARLSLARVVVSPSGSKAGLFAGYRGTRGCQVGLWIGGVPETLAETVQDFSSRDVARYAWRVGDTGYAVVALGMDSQRLSDIVAHIERWSRQSAATRLAGREIHDAPCLG</sequence>
<dbReference type="RefSeq" id="WP_008942685.1">
    <property type="nucleotide sequence ID" value="NZ_AMRL01000001.1"/>
</dbReference>
<comment type="caution">
    <text evidence="2">The sequence shown here is derived from an EMBL/GenBank/DDBJ whole genome shotgun (WGS) entry which is preliminary data.</text>
</comment>
<reference evidence="2 3" key="1">
    <citation type="journal article" date="2012" name="J. Bacteriol.">
        <title>Genome Sequence of Oceanibaculum indicum Type Strain P24.</title>
        <authorList>
            <person name="Lai Q."/>
            <person name="Shao Z."/>
        </authorList>
    </citation>
    <scope>NUCLEOTIDE SEQUENCE [LARGE SCALE GENOMIC DNA]</scope>
    <source>
        <strain evidence="2 3">P24</strain>
    </source>
</reference>
<feature type="transmembrane region" description="Helical" evidence="1">
    <location>
        <begin position="82"/>
        <end position="100"/>
    </location>
</feature>
<name>K2J6R4_9PROT</name>
<evidence type="ECO:0000313" key="2">
    <source>
        <dbReference type="EMBL" id="EKE78751.1"/>
    </source>
</evidence>
<organism evidence="2 3">
    <name type="scientific">Oceanibaculum indicum P24</name>
    <dbReference type="NCBI Taxonomy" id="1207063"/>
    <lineage>
        <taxon>Bacteria</taxon>
        <taxon>Pseudomonadati</taxon>
        <taxon>Pseudomonadota</taxon>
        <taxon>Alphaproteobacteria</taxon>
        <taxon>Rhodospirillales</taxon>
        <taxon>Oceanibaculaceae</taxon>
        <taxon>Oceanibaculum</taxon>
    </lineage>
</organism>
<dbReference type="AlphaFoldDB" id="K2J6R4"/>
<dbReference type="STRING" id="1207063.P24_00330"/>
<dbReference type="EMBL" id="AMRL01000001">
    <property type="protein sequence ID" value="EKE78751.1"/>
    <property type="molecule type" value="Genomic_DNA"/>
</dbReference>
<evidence type="ECO:0000313" key="3">
    <source>
        <dbReference type="Proteomes" id="UP000006746"/>
    </source>
</evidence>
<evidence type="ECO:0000256" key="1">
    <source>
        <dbReference type="SAM" id="Phobius"/>
    </source>
</evidence>
<keyword evidence="3" id="KW-1185">Reference proteome</keyword>
<dbReference type="eggNOG" id="COG5662">
    <property type="taxonomic scope" value="Bacteria"/>
</dbReference>
<dbReference type="PATRIC" id="fig|1207063.3.peg.67"/>
<dbReference type="Proteomes" id="UP000006746">
    <property type="component" value="Unassembled WGS sequence"/>
</dbReference>
<keyword evidence="1" id="KW-1133">Transmembrane helix</keyword>
<accession>K2J6R4</accession>
<protein>
    <submittedName>
        <fullName evidence="2">Transmembrane anti-sigma factor</fullName>
    </submittedName>
</protein>
<proteinExistence type="predicted"/>
<keyword evidence="1 2" id="KW-0812">Transmembrane</keyword>
<keyword evidence="1" id="KW-0472">Membrane</keyword>